<dbReference type="PANTHER" id="PTHR10695:SF46">
    <property type="entry name" value="BIFUNCTIONAL COENZYME A SYNTHASE-RELATED"/>
    <property type="match status" value="1"/>
</dbReference>
<evidence type="ECO:0000313" key="3">
    <source>
        <dbReference type="Proteomes" id="UP000444721"/>
    </source>
</evidence>
<dbReference type="Pfam" id="PF01467">
    <property type="entry name" value="CTP_transf_like"/>
    <property type="match status" value="1"/>
</dbReference>
<dbReference type="RefSeq" id="XP_044567232.1">
    <property type="nucleotide sequence ID" value="XM_044701858.1"/>
</dbReference>
<dbReference type="InterPro" id="IPR004821">
    <property type="entry name" value="Cyt_trans-like"/>
</dbReference>
<dbReference type="GO" id="GO:0004140">
    <property type="term" value="F:dephospho-CoA kinase activity"/>
    <property type="evidence" value="ECO:0007669"/>
    <property type="project" value="TreeGrafter"/>
</dbReference>
<dbReference type="InterPro" id="IPR014729">
    <property type="entry name" value="Rossmann-like_a/b/a_fold"/>
</dbReference>
<dbReference type="OrthoDB" id="330671at2759"/>
<dbReference type="EMBL" id="VFQX01000009">
    <property type="protein sequence ID" value="KAF0982519.1"/>
    <property type="molecule type" value="Genomic_DNA"/>
</dbReference>
<proteinExistence type="predicted"/>
<dbReference type="Gene3D" id="3.40.50.620">
    <property type="entry name" value="HUPs"/>
    <property type="match status" value="1"/>
</dbReference>
<dbReference type="AlphaFoldDB" id="A0A6A5CB80"/>
<dbReference type="GeneID" id="68118664"/>
<protein>
    <recommendedName>
        <fullName evidence="1">Cytidyltransferase-like domain-containing protein</fullName>
    </recommendedName>
</protein>
<name>A0A6A5CB80_NAEFO</name>
<accession>A0A6A5CB80</accession>
<reference evidence="2 3" key="1">
    <citation type="journal article" date="2019" name="Sci. Rep.">
        <title>Nanopore sequencing improves the draft genome of the human pathogenic amoeba Naegleria fowleri.</title>
        <authorList>
            <person name="Liechti N."/>
            <person name="Schurch N."/>
            <person name="Bruggmann R."/>
            <person name="Wittwer M."/>
        </authorList>
    </citation>
    <scope>NUCLEOTIDE SEQUENCE [LARGE SCALE GENOMIC DNA]</scope>
    <source>
        <strain evidence="2 3">ATCC 30894</strain>
    </source>
</reference>
<feature type="domain" description="Cytidyltransferase-like" evidence="1">
    <location>
        <begin position="198"/>
        <end position="356"/>
    </location>
</feature>
<dbReference type="VEuPathDB" id="AmoebaDB:NF0029580"/>
<gene>
    <name evidence="2" type="ORF">FDP41_011449</name>
</gene>
<dbReference type="VEuPathDB" id="AmoebaDB:FDP41_011449"/>
<evidence type="ECO:0000259" key="1">
    <source>
        <dbReference type="Pfam" id="PF01467"/>
    </source>
</evidence>
<sequence length="368" mass="42945">MSFSSSSFLGCFIVLTPSPGDIHQVHKNISLLASALKLFNERKSQYQALEFHIVIQKNEQSQLFKSIHLYKEYYSEILSRVQDYYKYNFNVMMPIFDNEQDLVEHVDHNICSSLNNSSQQFDCYWIKNDDNTNLSSFPCTIYRNNFNSIFDNIEISNPNLEEQDDDNKYSYLFNPQVDQDSKSMGTVEQYSKYHVVCVGGTFDRLHLGHKILLTQTLLLFKNDDPNCEKRREIEIGVSVENLLKNKKYKELIQSFEVRRDRVLKCMKEINPKLNPKFVNIFELYEPWGPIATDPELQVLVVSEETLNGAKKGNELRVNEKKFKPYDIVCIPLLLPKTYGSMPAMNDLKLSSTQLRELDLQKQTMNKSY</sequence>
<dbReference type="Proteomes" id="UP000444721">
    <property type="component" value="Unassembled WGS sequence"/>
</dbReference>
<dbReference type="SUPFAM" id="SSF52374">
    <property type="entry name" value="Nucleotidylyl transferase"/>
    <property type="match status" value="1"/>
</dbReference>
<dbReference type="OMA" id="PWGPIAT"/>
<keyword evidence="3" id="KW-1185">Reference proteome</keyword>
<comment type="caution">
    <text evidence="2">The sequence shown here is derived from an EMBL/GenBank/DDBJ whole genome shotgun (WGS) entry which is preliminary data.</text>
</comment>
<dbReference type="VEuPathDB" id="AmoebaDB:NfTy_018970"/>
<dbReference type="GO" id="GO:0015937">
    <property type="term" value="P:coenzyme A biosynthetic process"/>
    <property type="evidence" value="ECO:0007669"/>
    <property type="project" value="TreeGrafter"/>
</dbReference>
<organism evidence="2 3">
    <name type="scientific">Naegleria fowleri</name>
    <name type="common">Brain eating amoeba</name>
    <dbReference type="NCBI Taxonomy" id="5763"/>
    <lineage>
        <taxon>Eukaryota</taxon>
        <taxon>Discoba</taxon>
        <taxon>Heterolobosea</taxon>
        <taxon>Tetramitia</taxon>
        <taxon>Eutetramitia</taxon>
        <taxon>Vahlkampfiidae</taxon>
        <taxon>Naegleria</taxon>
    </lineage>
</organism>
<evidence type="ECO:0000313" key="2">
    <source>
        <dbReference type="EMBL" id="KAF0982519.1"/>
    </source>
</evidence>
<dbReference type="PANTHER" id="PTHR10695">
    <property type="entry name" value="DEPHOSPHO-COA KINASE-RELATED"/>
    <property type="match status" value="1"/>
</dbReference>